<gene>
    <name evidence="1" type="ORF">Syun_008999</name>
</gene>
<dbReference type="Pfam" id="PF00071">
    <property type="entry name" value="Ras"/>
    <property type="match status" value="1"/>
</dbReference>
<comment type="caution">
    <text evidence="1">The sequence shown here is derived from an EMBL/GenBank/DDBJ whole genome shotgun (WGS) entry which is preliminary data.</text>
</comment>
<proteinExistence type="predicted"/>
<dbReference type="GO" id="GO:0005525">
    <property type="term" value="F:GTP binding"/>
    <property type="evidence" value="ECO:0007669"/>
    <property type="project" value="InterPro"/>
</dbReference>
<dbReference type="EMBL" id="JBBNAF010000004">
    <property type="protein sequence ID" value="KAK9150690.1"/>
    <property type="molecule type" value="Genomic_DNA"/>
</dbReference>
<evidence type="ECO:0000313" key="2">
    <source>
        <dbReference type="Proteomes" id="UP001420932"/>
    </source>
</evidence>
<dbReference type="Gene3D" id="3.40.50.300">
    <property type="entry name" value="P-loop containing nucleotide triphosphate hydrolases"/>
    <property type="match status" value="1"/>
</dbReference>
<sequence length="56" mass="6635">MQDSFTRAKKWVQELQKQGNPNMVMALAGNKEDLEDKRKVTTELFCFSRDQVMKFH</sequence>
<organism evidence="1 2">
    <name type="scientific">Stephania yunnanensis</name>
    <dbReference type="NCBI Taxonomy" id="152371"/>
    <lineage>
        <taxon>Eukaryota</taxon>
        <taxon>Viridiplantae</taxon>
        <taxon>Streptophyta</taxon>
        <taxon>Embryophyta</taxon>
        <taxon>Tracheophyta</taxon>
        <taxon>Spermatophyta</taxon>
        <taxon>Magnoliopsida</taxon>
        <taxon>Ranunculales</taxon>
        <taxon>Menispermaceae</taxon>
        <taxon>Menispermoideae</taxon>
        <taxon>Cissampelideae</taxon>
        <taxon>Stephania</taxon>
    </lineage>
</organism>
<evidence type="ECO:0008006" key="3">
    <source>
        <dbReference type="Google" id="ProtNLM"/>
    </source>
</evidence>
<dbReference type="InterPro" id="IPR001806">
    <property type="entry name" value="Small_GTPase"/>
</dbReference>
<evidence type="ECO:0000313" key="1">
    <source>
        <dbReference type="EMBL" id="KAK9150690.1"/>
    </source>
</evidence>
<dbReference type="InterPro" id="IPR027417">
    <property type="entry name" value="P-loop_NTPase"/>
</dbReference>
<keyword evidence="2" id="KW-1185">Reference proteome</keyword>
<dbReference type="GO" id="GO:0003924">
    <property type="term" value="F:GTPase activity"/>
    <property type="evidence" value="ECO:0007669"/>
    <property type="project" value="InterPro"/>
</dbReference>
<reference evidence="1 2" key="1">
    <citation type="submission" date="2024-01" db="EMBL/GenBank/DDBJ databases">
        <title>Genome assemblies of Stephania.</title>
        <authorList>
            <person name="Yang L."/>
        </authorList>
    </citation>
    <scope>NUCLEOTIDE SEQUENCE [LARGE SCALE GENOMIC DNA]</scope>
    <source>
        <strain evidence="1">YNDBR</strain>
        <tissue evidence="1">Leaf</tissue>
    </source>
</reference>
<dbReference type="AlphaFoldDB" id="A0AAP0KGC4"/>
<dbReference type="Proteomes" id="UP001420932">
    <property type="component" value="Unassembled WGS sequence"/>
</dbReference>
<accession>A0AAP0KGC4</accession>
<name>A0AAP0KGC4_9MAGN</name>
<protein>
    <recommendedName>
        <fullName evidence="3">Rab5</fullName>
    </recommendedName>
</protein>
<dbReference type="SUPFAM" id="SSF52540">
    <property type="entry name" value="P-loop containing nucleoside triphosphate hydrolases"/>
    <property type="match status" value="1"/>
</dbReference>